<dbReference type="Gene3D" id="3.40.50.850">
    <property type="entry name" value="Isochorismatase-like"/>
    <property type="match status" value="1"/>
</dbReference>
<keyword evidence="2" id="KW-0378">Hydrolase</keyword>
<dbReference type="OrthoDB" id="9785724at2"/>
<comment type="similarity">
    <text evidence="1">Belongs to the isochorismatase family.</text>
</comment>
<evidence type="ECO:0000313" key="5">
    <source>
        <dbReference type="Proteomes" id="UP000471031"/>
    </source>
</evidence>
<dbReference type="InterPro" id="IPR000868">
    <property type="entry name" value="Isochorismatase-like_dom"/>
</dbReference>
<feature type="domain" description="Isochorismatase-like" evidence="3">
    <location>
        <begin position="39"/>
        <end position="109"/>
    </location>
</feature>
<organism evidence="4 5">
    <name type="scientific">Heliomicrobium gestii</name>
    <name type="common">Heliobacterium gestii</name>
    <dbReference type="NCBI Taxonomy" id="2699"/>
    <lineage>
        <taxon>Bacteria</taxon>
        <taxon>Bacillati</taxon>
        <taxon>Bacillota</taxon>
        <taxon>Clostridia</taxon>
        <taxon>Eubacteriales</taxon>
        <taxon>Heliobacteriaceae</taxon>
        <taxon>Heliomicrobium</taxon>
    </lineage>
</organism>
<evidence type="ECO:0000259" key="3">
    <source>
        <dbReference type="Pfam" id="PF00857"/>
    </source>
</evidence>
<evidence type="ECO:0000256" key="1">
    <source>
        <dbReference type="ARBA" id="ARBA00006336"/>
    </source>
</evidence>
<keyword evidence="5" id="KW-1185">Reference proteome</keyword>
<dbReference type="GO" id="GO:0016787">
    <property type="term" value="F:hydrolase activity"/>
    <property type="evidence" value="ECO:0007669"/>
    <property type="project" value="UniProtKB-KW"/>
</dbReference>
<dbReference type="InterPro" id="IPR036380">
    <property type="entry name" value="Isochorismatase-like_sf"/>
</dbReference>
<sequence length="154" mass="17442">MGDIAVIVNELPESDAPIPAAAFLQRLSDLSVPIVYLDNEVRQTKPGEYFIHKKIDNGFFETELKDVLDKLEIKSVIIMGLKKGMSIETTASDAYFNGYNVIIAKDAIITDCSDDLQSIYEWFELYFGVLLSCDEILTRIQEYGYFDVKNVEIP</sequence>
<dbReference type="PANTHER" id="PTHR43540">
    <property type="entry name" value="PEROXYUREIDOACRYLATE/UREIDOACRYLATE AMIDOHYDROLASE-RELATED"/>
    <property type="match status" value="1"/>
</dbReference>
<evidence type="ECO:0000313" key="4">
    <source>
        <dbReference type="EMBL" id="MZP41805.1"/>
    </source>
</evidence>
<protein>
    <submittedName>
        <fullName evidence="4">Isochorismatase family protein</fullName>
    </submittedName>
</protein>
<proteinExistence type="inferred from homology"/>
<dbReference type="EMBL" id="WXEX01000001">
    <property type="protein sequence ID" value="MZP41805.1"/>
    <property type="molecule type" value="Genomic_DNA"/>
</dbReference>
<accession>A0A845LBB5</accession>
<reference evidence="4 5" key="1">
    <citation type="submission" date="2020-01" db="EMBL/GenBank/DDBJ databases">
        <title>Whole genome sequence of Heliobacterium gestii DSM 11169.</title>
        <authorList>
            <person name="Kyndt J.A."/>
            <person name="Meyer T.E."/>
        </authorList>
    </citation>
    <scope>NUCLEOTIDE SEQUENCE [LARGE SCALE GENOMIC DNA]</scope>
    <source>
        <strain evidence="4 5">DSM 11169</strain>
    </source>
</reference>
<dbReference type="PANTHER" id="PTHR43540:SF6">
    <property type="entry name" value="ISOCHORISMATASE-LIKE DOMAIN-CONTAINING PROTEIN"/>
    <property type="match status" value="1"/>
</dbReference>
<gene>
    <name evidence="4" type="ORF">GTO89_02010</name>
</gene>
<evidence type="ECO:0000256" key="2">
    <source>
        <dbReference type="ARBA" id="ARBA00022801"/>
    </source>
</evidence>
<dbReference type="AlphaFoldDB" id="A0A845LBB5"/>
<dbReference type="SUPFAM" id="SSF52499">
    <property type="entry name" value="Isochorismatase-like hydrolases"/>
    <property type="match status" value="1"/>
</dbReference>
<dbReference type="RefSeq" id="WP_161260371.1">
    <property type="nucleotide sequence ID" value="NZ_JAFBDC010000001.1"/>
</dbReference>
<comment type="caution">
    <text evidence="4">The sequence shown here is derived from an EMBL/GenBank/DDBJ whole genome shotgun (WGS) entry which is preliminary data.</text>
</comment>
<dbReference type="InterPro" id="IPR050272">
    <property type="entry name" value="Isochorismatase-like_hydrls"/>
</dbReference>
<dbReference type="Proteomes" id="UP000471031">
    <property type="component" value="Unassembled WGS sequence"/>
</dbReference>
<dbReference type="Pfam" id="PF00857">
    <property type="entry name" value="Isochorismatase"/>
    <property type="match status" value="1"/>
</dbReference>
<name>A0A845LBB5_HELGE</name>